<dbReference type="PATRIC" id="fig|1255043.3.peg.1765"/>
<dbReference type="AlphaFoldDB" id="L0DUZ4"/>
<evidence type="ECO:0000313" key="2">
    <source>
        <dbReference type="Proteomes" id="UP000010809"/>
    </source>
</evidence>
<evidence type="ECO:0000313" key="1">
    <source>
        <dbReference type="EMBL" id="AGA33404.1"/>
    </source>
</evidence>
<dbReference type="RefSeq" id="WP_015258532.1">
    <property type="nucleotide sequence ID" value="NC_019902.2"/>
</dbReference>
<organism evidence="1 2">
    <name type="scientific">Thioalkalivibrio nitratireducens (strain DSM 14787 / UNIQEM 213 / ALEN2)</name>
    <dbReference type="NCBI Taxonomy" id="1255043"/>
    <lineage>
        <taxon>Bacteria</taxon>
        <taxon>Pseudomonadati</taxon>
        <taxon>Pseudomonadota</taxon>
        <taxon>Gammaproteobacteria</taxon>
        <taxon>Chromatiales</taxon>
        <taxon>Ectothiorhodospiraceae</taxon>
        <taxon>Thioalkalivibrio</taxon>
    </lineage>
</organism>
<dbReference type="InterPro" id="IPR035897">
    <property type="entry name" value="Toll_tir_struct_dom_sf"/>
</dbReference>
<name>L0DUZ4_THIND</name>
<dbReference type="eggNOG" id="ENOG5031F6V">
    <property type="taxonomic scope" value="Bacteria"/>
</dbReference>
<evidence type="ECO:0008006" key="3">
    <source>
        <dbReference type="Google" id="ProtNLM"/>
    </source>
</evidence>
<dbReference type="SUPFAM" id="SSF52200">
    <property type="entry name" value="Toll/Interleukin receptor TIR domain"/>
    <property type="match status" value="1"/>
</dbReference>
<dbReference type="EMBL" id="CP003989">
    <property type="protein sequence ID" value="AGA33404.1"/>
    <property type="molecule type" value="Genomic_DNA"/>
</dbReference>
<dbReference type="KEGG" id="tni:TVNIR_1742"/>
<reference evidence="1" key="1">
    <citation type="submission" date="2015-12" db="EMBL/GenBank/DDBJ databases">
        <authorList>
            <person name="Tikhonova T.V."/>
            <person name="Pavlov A.R."/>
            <person name="Beletsky A.V."/>
            <person name="Mardanov A.V."/>
            <person name="Sorokin D.Y."/>
            <person name="Ravin N.V."/>
            <person name="Popov V.O."/>
        </authorList>
    </citation>
    <scope>NUCLEOTIDE SEQUENCE</scope>
    <source>
        <strain evidence="1">DSM 14787</strain>
    </source>
</reference>
<gene>
    <name evidence="1" type="ordered locus">TVNIR_1742</name>
</gene>
<dbReference type="Proteomes" id="UP000010809">
    <property type="component" value="Chromosome"/>
</dbReference>
<dbReference type="Gene3D" id="3.40.50.10140">
    <property type="entry name" value="Toll/interleukin-1 receptor homology (TIR) domain"/>
    <property type="match status" value="1"/>
</dbReference>
<accession>L0DUZ4</accession>
<protein>
    <recommendedName>
        <fullName evidence="3">TIR domain-containing protein</fullName>
    </recommendedName>
</protein>
<dbReference type="HOGENOM" id="CLU_1199349_0_0_6"/>
<sequence length="231" mass="26010">MKIFLAFSFRDDDKALVGFVEQLLASHHVQAITGERLAGEQLTPAVQRRIDSSDALVALLTRRDELLGGGWTTHQWVLDELAYARAHNKRAIAVVEDGVNNGGMYQPHERIALNRDQPVESLLILSETIGLWKRAVGRTVKVQLLPAMLARRLGAAGNNSRCRYRLWLRGEFTDWRESTPVPEGGGTFLYINGVDDEHLIQLEVQEYNKVWQSVATSQWMHIKLSSVGNQP</sequence>
<proteinExistence type="predicted"/>
<dbReference type="STRING" id="1255043.TVNIR_1742"/>
<keyword evidence="2" id="KW-1185">Reference proteome</keyword>